<dbReference type="Proteomes" id="UP001358417">
    <property type="component" value="Unassembled WGS sequence"/>
</dbReference>
<keyword evidence="3" id="KW-1185">Reference proteome</keyword>
<evidence type="ECO:0000313" key="3">
    <source>
        <dbReference type="Proteomes" id="UP001358417"/>
    </source>
</evidence>
<accession>A0AAV9NVC5</accession>
<reference evidence="2 3" key="1">
    <citation type="submission" date="2023-08" db="EMBL/GenBank/DDBJ databases">
        <title>Black Yeasts Isolated from many extreme environments.</title>
        <authorList>
            <person name="Coleine C."/>
            <person name="Stajich J.E."/>
            <person name="Selbmann L."/>
        </authorList>
    </citation>
    <scope>NUCLEOTIDE SEQUENCE [LARGE SCALE GENOMIC DNA]</scope>
    <source>
        <strain evidence="2 3">CCFEE 5792</strain>
    </source>
</reference>
<dbReference type="AlphaFoldDB" id="A0AAV9NVC5"/>
<dbReference type="RefSeq" id="XP_064712199.1">
    <property type="nucleotide sequence ID" value="XM_064844339.1"/>
</dbReference>
<comment type="caution">
    <text evidence="2">The sequence shown here is derived from an EMBL/GenBank/DDBJ whole genome shotgun (WGS) entry which is preliminary data.</text>
</comment>
<name>A0AAV9NVC5_9EURO</name>
<keyword evidence="1" id="KW-0732">Signal</keyword>
<sequence>MHYSLALSFLAISGTRALPHYAARAADTSITVSLSNGKTLNTDSKFGEQLPQTISVADGPFTTVNLTLGADVDLQDLRCQIVDVDKKPIVVLRGGNVDITFADGGAGAWTLREPSKVSSITCDPKFKKISPDDDRLNLKVILSNILTETTSQTDFKAGVLEKTSPNGSVGPYKTVELKVGEFVAVQTQRCQVLDKAGKPVTVKRNGVTDITFADGGAGEWTFNADTKIEKIICDPKFVADPQ</sequence>
<protein>
    <recommendedName>
        <fullName evidence="4">Ubiquitin 3 binding protein But2 C-terminal domain-containing protein</fullName>
    </recommendedName>
</protein>
<evidence type="ECO:0008006" key="4">
    <source>
        <dbReference type="Google" id="ProtNLM"/>
    </source>
</evidence>
<dbReference type="EMBL" id="JAVRRD010000001">
    <property type="protein sequence ID" value="KAK5064875.1"/>
    <property type="molecule type" value="Genomic_DNA"/>
</dbReference>
<gene>
    <name evidence="2" type="ORF">LTR84_000709</name>
</gene>
<feature type="chain" id="PRO_5043743130" description="Ubiquitin 3 binding protein But2 C-terminal domain-containing protein" evidence="1">
    <location>
        <begin position="18"/>
        <end position="242"/>
    </location>
</feature>
<feature type="signal peptide" evidence="1">
    <location>
        <begin position="1"/>
        <end position="17"/>
    </location>
</feature>
<evidence type="ECO:0000256" key="1">
    <source>
        <dbReference type="SAM" id="SignalP"/>
    </source>
</evidence>
<evidence type="ECO:0000313" key="2">
    <source>
        <dbReference type="EMBL" id="KAK5064875.1"/>
    </source>
</evidence>
<proteinExistence type="predicted"/>
<organism evidence="2 3">
    <name type="scientific">Exophiala bonariae</name>
    <dbReference type="NCBI Taxonomy" id="1690606"/>
    <lineage>
        <taxon>Eukaryota</taxon>
        <taxon>Fungi</taxon>
        <taxon>Dikarya</taxon>
        <taxon>Ascomycota</taxon>
        <taxon>Pezizomycotina</taxon>
        <taxon>Eurotiomycetes</taxon>
        <taxon>Chaetothyriomycetidae</taxon>
        <taxon>Chaetothyriales</taxon>
        <taxon>Herpotrichiellaceae</taxon>
        <taxon>Exophiala</taxon>
    </lineage>
</organism>
<dbReference type="GeneID" id="89968931"/>